<keyword evidence="3" id="KW-1185">Reference proteome</keyword>
<evidence type="ECO:0000313" key="2">
    <source>
        <dbReference type="EMBL" id="CUU82860.1"/>
    </source>
</evidence>
<sequence length="305" mass="35026">MANDILKIRDMGAKEVSKRTHIEAEYLEYMCDKNFDKLKKLNAIGFVKILSREYDWDLSDWTEEFKAYCLEHPEDGDSMFCVAPKIPAYTSTSSSNSSSWIWVVVFVIIICGFIWLFGFTKYFDDIGSFFDDKNKSVTYSTSPVVEDAKENLKIETNITIPFDEKIIDANITDMNESQSSQMNEVSTEQVAMQTEDNITSSQVDDILKISRSNLFATINPKKSVWIGIKYLDTNEKSSKTTNKPFEIDLNRNAIVVAGHGDITLELSDQNRSYNSKNSIRFLVQNGEIRQIDYDEYVNINKGKEW</sequence>
<gene>
    <name evidence="2" type="primary">pgsA_2</name>
    <name evidence="2" type="ORF">ERS686654_01352</name>
</gene>
<evidence type="ECO:0000313" key="3">
    <source>
        <dbReference type="Proteomes" id="UP000052237"/>
    </source>
</evidence>
<dbReference type="EMBL" id="FAVB01000003">
    <property type="protein sequence ID" value="CUU82860.1"/>
    <property type="molecule type" value="Genomic_DNA"/>
</dbReference>
<reference evidence="2 3" key="1">
    <citation type="submission" date="2015-11" db="EMBL/GenBank/DDBJ databases">
        <authorList>
            <consortium name="Pathogen Informatics"/>
        </authorList>
    </citation>
    <scope>NUCLEOTIDE SEQUENCE [LARGE SCALE GENOMIC DNA]</scope>
    <source>
        <strain evidence="2 3">006A-0059</strain>
    </source>
</reference>
<dbReference type="Proteomes" id="UP000052237">
    <property type="component" value="Unassembled WGS sequence"/>
</dbReference>
<name>A0A0S4SV41_CAMHY</name>
<feature type="transmembrane region" description="Helical" evidence="1">
    <location>
        <begin position="99"/>
        <end position="119"/>
    </location>
</feature>
<evidence type="ECO:0000256" key="1">
    <source>
        <dbReference type="SAM" id="Phobius"/>
    </source>
</evidence>
<organism evidence="2 3">
    <name type="scientific">Campylobacter hyointestinalis subsp. hyointestinalis</name>
    <dbReference type="NCBI Taxonomy" id="91352"/>
    <lineage>
        <taxon>Bacteria</taxon>
        <taxon>Pseudomonadati</taxon>
        <taxon>Campylobacterota</taxon>
        <taxon>Epsilonproteobacteria</taxon>
        <taxon>Campylobacterales</taxon>
        <taxon>Campylobacteraceae</taxon>
        <taxon>Campylobacter</taxon>
    </lineage>
</organism>
<dbReference type="AlphaFoldDB" id="A0A0S4SV41"/>
<protein>
    <submittedName>
        <fullName evidence="2">Phosphatidylglycerophosphate synthase</fullName>
    </submittedName>
</protein>
<accession>A0A0S4SV41</accession>
<keyword evidence="1" id="KW-0812">Transmembrane</keyword>
<keyword evidence="1" id="KW-1133">Transmembrane helix</keyword>
<keyword evidence="1" id="KW-0472">Membrane</keyword>
<proteinExistence type="predicted"/>
<comment type="caution">
    <text evidence="2">The sequence shown here is derived from an EMBL/GenBank/DDBJ whole genome shotgun (WGS) entry which is preliminary data.</text>
</comment>
<dbReference type="RefSeq" id="WP_175403342.1">
    <property type="nucleotide sequence ID" value="NZ_CP040464.1"/>
</dbReference>